<dbReference type="Proteomes" id="UP001279642">
    <property type="component" value="Unassembled WGS sequence"/>
</dbReference>
<name>A0ABU5E8J0_9PROT</name>
<proteinExistence type="predicted"/>
<dbReference type="Pfam" id="PF02120">
    <property type="entry name" value="Flg_hook"/>
    <property type="match status" value="1"/>
</dbReference>
<feature type="compositionally biased region" description="Low complexity" evidence="1">
    <location>
        <begin position="178"/>
        <end position="213"/>
    </location>
</feature>
<dbReference type="InterPro" id="IPR052563">
    <property type="entry name" value="FliK"/>
</dbReference>
<dbReference type="PANTHER" id="PTHR37533">
    <property type="entry name" value="FLAGELLAR HOOK-LENGTH CONTROL PROTEIN"/>
    <property type="match status" value="1"/>
</dbReference>
<feature type="domain" description="Flagellar hook-length control protein-like C-terminal" evidence="2">
    <location>
        <begin position="457"/>
        <end position="537"/>
    </location>
</feature>
<feature type="compositionally biased region" description="Low complexity" evidence="1">
    <location>
        <begin position="144"/>
        <end position="154"/>
    </location>
</feature>
<dbReference type="CDD" id="cd17470">
    <property type="entry name" value="T3SS_Flik_C"/>
    <property type="match status" value="1"/>
</dbReference>
<evidence type="ECO:0000313" key="3">
    <source>
        <dbReference type="EMBL" id="MDY0882643.1"/>
    </source>
</evidence>
<dbReference type="InterPro" id="IPR021136">
    <property type="entry name" value="Flagellar_hook_control-like_C"/>
</dbReference>
<keyword evidence="3" id="KW-0282">Flagellum</keyword>
<feature type="region of interest" description="Disordered" evidence="1">
    <location>
        <begin position="1"/>
        <end position="213"/>
    </location>
</feature>
<feature type="compositionally biased region" description="Polar residues" evidence="1">
    <location>
        <begin position="332"/>
        <end position="341"/>
    </location>
</feature>
<accession>A0ABU5E8J0</accession>
<feature type="compositionally biased region" description="Polar residues" evidence="1">
    <location>
        <begin position="528"/>
        <end position="542"/>
    </location>
</feature>
<comment type="caution">
    <text evidence="3">The sequence shown here is derived from an EMBL/GenBank/DDBJ whole genome shotgun (WGS) entry which is preliminary data.</text>
</comment>
<feature type="compositionally biased region" description="Basic and acidic residues" evidence="1">
    <location>
        <begin position="96"/>
        <end position="106"/>
    </location>
</feature>
<dbReference type="PANTHER" id="PTHR37533:SF2">
    <property type="entry name" value="FLAGELLAR HOOK-LENGTH CONTROL PROTEIN"/>
    <property type="match status" value="1"/>
</dbReference>
<gene>
    <name evidence="3" type="ORF">SMD27_07305</name>
</gene>
<feature type="region of interest" description="Disordered" evidence="1">
    <location>
        <begin position="331"/>
        <end position="404"/>
    </location>
</feature>
<feature type="region of interest" description="Disordered" evidence="1">
    <location>
        <begin position="237"/>
        <end position="305"/>
    </location>
</feature>
<feature type="compositionally biased region" description="Low complexity" evidence="1">
    <location>
        <begin position="368"/>
        <end position="386"/>
    </location>
</feature>
<feature type="region of interest" description="Disordered" evidence="1">
    <location>
        <begin position="528"/>
        <end position="590"/>
    </location>
</feature>
<dbReference type="RefSeq" id="WP_320507713.1">
    <property type="nucleotide sequence ID" value="NZ_JAXCLW010000002.1"/>
</dbReference>
<dbReference type="EMBL" id="JAXCLW010000002">
    <property type="protein sequence ID" value="MDY0882643.1"/>
    <property type="molecule type" value="Genomic_DNA"/>
</dbReference>
<evidence type="ECO:0000256" key="1">
    <source>
        <dbReference type="SAM" id="MobiDB-lite"/>
    </source>
</evidence>
<feature type="compositionally biased region" description="Basic and acidic residues" evidence="1">
    <location>
        <begin position="118"/>
        <end position="140"/>
    </location>
</feature>
<sequence length="590" mass="61213">MTSMPFNLIGLAKPTESRQQEARNKIASQGGDDFAALLRQKADNNRWQSLVPADTRSASWRRSNYDAGMTAWRNDASEPQPKRPSTPSDRQTAGTDRLHDRRDDRPATAQTKPTDSARAGEDKGSKDTAKTRKDTGKADDDATSDTATAATDGKQQAADSNNVHHHSKQDDASDHQTGQQQQGQEQPPAQDGQAADGQAAGGQVANDQAANGQPVGGVVTVAALPVSNLAVTTADPASAPKAGATASLAASSGPAAGGPGASDQADQQIALSPGFPPDLEIDLPENALPADGKTKPGSTTTPSGTITLVDDGATQDQLAINQILVPVGKPANASSSITDDNPLTAGPRKGLAEKGSQRDPAKIDTVRAPQAVVQSTQSQPQPSAAPMGQDSDLGGRADFGNGDFGGFDNGTGNYGGFGTWPMSPMLTASPSKQADFIAALKQQLGNMPLQEQVAVHMQRAARDGVDKISIQLSPEELGRIHVKMDIDDDKKVRATVTVERPATLDLLQRDSRALERALHEAGLKTDSGSLSFNLQRGNTGDFSGSGDWGQGGRQSSRTSGQAGVAGPADRITAASAPEIDTANGLVDVEV</sequence>
<evidence type="ECO:0000259" key="2">
    <source>
        <dbReference type="Pfam" id="PF02120"/>
    </source>
</evidence>
<feature type="compositionally biased region" description="Low complexity" evidence="1">
    <location>
        <begin position="553"/>
        <end position="562"/>
    </location>
</feature>
<keyword evidence="3" id="KW-0969">Cilium</keyword>
<feature type="compositionally biased region" description="Low complexity" evidence="1">
    <location>
        <begin position="237"/>
        <end position="254"/>
    </location>
</feature>
<keyword evidence="3" id="KW-0966">Cell projection</keyword>
<reference evidence="3 4" key="1">
    <citation type="journal article" date="2016" name="Antonie Van Leeuwenhoek">
        <title>Dongia soli sp. nov., isolated from soil from Dokdo, Korea.</title>
        <authorList>
            <person name="Kim D.U."/>
            <person name="Lee H."/>
            <person name="Kim H."/>
            <person name="Kim S.G."/>
            <person name="Ka J.O."/>
        </authorList>
    </citation>
    <scope>NUCLEOTIDE SEQUENCE [LARGE SCALE GENOMIC DNA]</scope>
    <source>
        <strain evidence="3 4">D78</strain>
    </source>
</reference>
<feature type="compositionally biased region" description="Basic and acidic residues" evidence="1">
    <location>
        <begin position="350"/>
        <end position="365"/>
    </location>
</feature>
<dbReference type="InterPro" id="IPR038610">
    <property type="entry name" value="FliK-like_C_sf"/>
</dbReference>
<keyword evidence="4" id="KW-1185">Reference proteome</keyword>
<feature type="compositionally biased region" description="Low complexity" evidence="1">
    <location>
        <begin position="295"/>
        <end position="305"/>
    </location>
</feature>
<evidence type="ECO:0000313" key="4">
    <source>
        <dbReference type="Proteomes" id="UP001279642"/>
    </source>
</evidence>
<protein>
    <submittedName>
        <fullName evidence="3">Flagellar hook-length control protein FliK</fullName>
    </submittedName>
</protein>
<dbReference type="Gene3D" id="3.30.750.140">
    <property type="match status" value="1"/>
</dbReference>
<feature type="compositionally biased region" description="Basic and acidic residues" evidence="1">
    <location>
        <begin position="15"/>
        <end position="24"/>
    </location>
</feature>
<feature type="compositionally biased region" description="Polar residues" evidence="1">
    <location>
        <begin position="83"/>
        <end position="94"/>
    </location>
</feature>
<organism evidence="3 4">
    <name type="scientific">Dongia soli</name>
    <dbReference type="NCBI Taxonomy" id="600628"/>
    <lineage>
        <taxon>Bacteria</taxon>
        <taxon>Pseudomonadati</taxon>
        <taxon>Pseudomonadota</taxon>
        <taxon>Alphaproteobacteria</taxon>
        <taxon>Rhodospirillales</taxon>
        <taxon>Dongiaceae</taxon>
        <taxon>Dongia</taxon>
    </lineage>
</organism>